<evidence type="ECO:0000313" key="4">
    <source>
        <dbReference type="Proteomes" id="UP000676246"/>
    </source>
</evidence>
<dbReference type="Proteomes" id="UP000676246">
    <property type="component" value="Unassembled WGS sequence"/>
</dbReference>
<dbReference type="GO" id="GO:0016209">
    <property type="term" value="F:antioxidant activity"/>
    <property type="evidence" value="ECO:0007669"/>
    <property type="project" value="InterPro"/>
</dbReference>
<keyword evidence="1" id="KW-0732">Signal</keyword>
<sequence length="174" mass="18631">MNAVPARRRLGLLLALAATGLAGAAPARALQRGDRLVPPPLPLLDGRLLRPQDWAGQAWVLSFFTLDCPYCQRHNARLDTLSRRMAGQGLQVLGVTQDQPEAVREHLQRHGLGFAATAQGATLRALVTARRIVPFTAVIDGQGVVRELIPGEMSDDDVQGLAHWAQPSGASGPL</sequence>
<dbReference type="PANTHER" id="PTHR42852">
    <property type="entry name" value="THIOL:DISULFIDE INTERCHANGE PROTEIN DSBE"/>
    <property type="match status" value="1"/>
</dbReference>
<dbReference type="Gene3D" id="3.40.30.10">
    <property type="entry name" value="Glutaredoxin"/>
    <property type="match status" value="1"/>
</dbReference>
<feature type="signal peptide" evidence="1">
    <location>
        <begin position="1"/>
        <end position="24"/>
    </location>
</feature>
<dbReference type="RefSeq" id="WP_210853796.1">
    <property type="nucleotide sequence ID" value="NZ_JAGQDD010000005.1"/>
</dbReference>
<evidence type="ECO:0000259" key="2">
    <source>
        <dbReference type="PROSITE" id="PS51352"/>
    </source>
</evidence>
<feature type="chain" id="PRO_5037322338" evidence="1">
    <location>
        <begin position="25"/>
        <end position="174"/>
    </location>
</feature>
<gene>
    <name evidence="3" type="ORF">KAK03_09905</name>
</gene>
<name>A0A940YAT9_9BURK</name>
<dbReference type="InterPro" id="IPR050553">
    <property type="entry name" value="Thioredoxin_ResA/DsbE_sf"/>
</dbReference>
<dbReference type="PANTHER" id="PTHR42852:SF17">
    <property type="entry name" value="THIOREDOXIN-LIKE PROTEIN HI_1115"/>
    <property type="match status" value="1"/>
</dbReference>
<organism evidence="3 4">
    <name type="scientific">Ideonella alba</name>
    <dbReference type="NCBI Taxonomy" id="2824118"/>
    <lineage>
        <taxon>Bacteria</taxon>
        <taxon>Pseudomonadati</taxon>
        <taxon>Pseudomonadota</taxon>
        <taxon>Betaproteobacteria</taxon>
        <taxon>Burkholderiales</taxon>
        <taxon>Sphaerotilaceae</taxon>
        <taxon>Ideonella</taxon>
    </lineage>
</organism>
<dbReference type="PROSITE" id="PS51352">
    <property type="entry name" value="THIOREDOXIN_2"/>
    <property type="match status" value="1"/>
</dbReference>
<dbReference type="GO" id="GO:0016491">
    <property type="term" value="F:oxidoreductase activity"/>
    <property type="evidence" value="ECO:0007669"/>
    <property type="project" value="InterPro"/>
</dbReference>
<reference evidence="3 4" key="1">
    <citation type="submission" date="2021-04" db="EMBL/GenBank/DDBJ databases">
        <title>The genome sequence of Ideonella sp. 3Y2.</title>
        <authorList>
            <person name="Liu Y."/>
        </authorList>
    </citation>
    <scope>NUCLEOTIDE SEQUENCE [LARGE SCALE GENOMIC DNA]</scope>
    <source>
        <strain evidence="3 4">3Y2</strain>
    </source>
</reference>
<keyword evidence="4" id="KW-1185">Reference proteome</keyword>
<dbReference type="AlphaFoldDB" id="A0A940YAT9"/>
<dbReference type="InterPro" id="IPR013766">
    <property type="entry name" value="Thioredoxin_domain"/>
</dbReference>
<feature type="domain" description="Thioredoxin" evidence="2">
    <location>
        <begin position="30"/>
        <end position="167"/>
    </location>
</feature>
<dbReference type="CDD" id="cd02966">
    <property type="entry name" value="TlpA_like_family"/>
    <property type="match status" value="1"/>
</dbReference>
<accession>A0A940YAT9</accession>
<protein>
    <submittedName>
        <fullName evidence="3">TlpA family protein disulfide reductase</fullName>
    </submittedName>
</protein>
<dbReference type="InterPro" id="IPR000866">
    <property type="entry name" value="AhpC/TSA"/>
</dbReference>
<comment type="caution">
    <text evidence="3">The sequence shown here is derived from an EMBL/GenBank/DDBJ whole genome shotgun (WGS) entry which is preliminary data.</text>
</comment>
<dbReference type="SUPFAM" id="SSF52833">
    <property type="entry name" value="Thioredoxin-like"/>
    <property type="match status" value="1"/>
</dbReference>
<dbReference type="Pfam" id="PF00578">
    <property type="entry name" value="AhpC-TSA"/>
    <property type="match status" value="1"/>
</dbReference>
<dbReference type="InterPro" id="IPR036249">
    <property type="entry name" value="Thioredoxin-like_sf"/>
</dbReference>
<evidence type="ECO:0000313" key="3">
    <source>
        <dbReference type="EMBL" id="MBQ0930803.1"/>
    </source>
</evidence>
<evidence type="ECO:0000256" key="1">
    <source>
        <dbReference type="SAM" id="SignalP"/>
    </source>
</evidence>
<proteinExistence type="predicted"/>
<dbReference type="EMBL" id="JAGQDD010000005">
    <property type="protein sequence ID" value="MBQ0930803.1"/>
    <property type="molecule type" value="Genomic_DNA"/>
</dbReference>